<accession>A0A8R2HRU8</accession>
<dbReference type="KEGG" id="bmor:101735408"/>
<dbReference type="Pfam" id="PF14868">
    <property type="entry name" value="DUF4487"/>
    <property type="match status" value="1"/>
</dbReference>
<dbReference type="GeneID" id="101735408"/>
<evidence type="ECO:0000313" key="1">
    <source>
        <dbReference type="EnsemblMetazoa" id="XP_021206266.2"/>
    </source>
</evidence>
<sequence>MNNSQSSDFFDESGDISCASPKLISDEVHDGLSHDDLISKTKFALSGGFRKELKKPTFYNYILSLLDDCGKCISQSLDLIISTLSETTISVDVLVEHLMDAVSILQMLSECIKTVIEVAVMSCCRIQNFPTATSRILMIVFMHCRDSEELYGNVLKNVENQLKDLFRACHELQLTYLMVIEKNFAFDLTEREHLLILFDALEINLKIGELVQTLDIKTMAEQWKGLIAVYEKYSTALIDTNIFNDCTAVLCGMIENNLKTALQANQDEKSILRSLKVTGFTLKILVKICIIFRLASVKKHQHLVDLLIFIIMNCNTSSENSERDNNTINTYVLNPSETLLNELMLDENFNNTILNCNIENLLRERKLSGFVSLLMYLMKTIVHKKNTKISKKRIIECVYGFLPYCQTILKHSRSTYEDLLVKMAALIMIMDNEEFEFLERRMLEAILGTECFSALFSSNLWSLMGRIVPGQLLLNQIVSLCEIYEKLQSNILFLYSPQRIHLSFTIRNIFEAMNNEDKLKLYKQFSAQNEKNVRILAVLGVENLPATLRSKVEDDVLDKVMEIQKYIDNGTGLVDVDKLISTMNLAATCTHKSDRRILEFITRGWERVCPENNDILQSKLNTGSLWYLQYLEALMSMTSTESITRYQSSLTGKILHAISGLMETNNEEYQILLIGFMCRLASFDIQDDYKFIENILEKFKALLKDSTTAKIALKKLQHMKNNKNVDRVLRKLIREDPSLGDFLKTEIDDHILLTNNVTFHHKCLQNADVPLKSSKKTCSGNFDLADMDTMFENESESQPVCKKAKLNYSEADVIISRLENDVSALCSIKKNIFTRHQLSEIKNICDKLQNILEC</sequence>
<dbReference type="PANTHER" id="PTHR16071">
    <property type="entry name" value="CHROMOSOME 1 OPEN READING FRAME 112"/>
    <property type="match status" value="1"/>
</dbReference>
<dbReference type="AlphaFoldDB" id="A0A8R2HRU8"/>
<keyword evidence="2" id="KW-1185">Reference proteome</keyword>
<reference evidence="2" key="1">
    <citation type="journal article" date="2008" name="Insect Biochem. Mol. Biol.">
        <title>The genome of a lepidopteran model insect, the silkworm Bombyx mori.</title>
        <authorList>
            <consortium name="International Silkworm Genome Consortium"/>
        </authorList>
    </citation>
    <scope>NUCLEOTIDE SEQUENCE [LARGE SCALE GENOMIC DNA]</scope>
    <source>
        <strain evidence="2">p50T</strain>
    </source>
</reference>
<dbReference type="RefSeq" id="XP_021206266.2">
    <property type="nucleotide sequence ID" value="XM_021350591.3"/>
</dbReference>
<organism evidence="1 2">
    <name type="scientific">Bombyx mori</name>
    <name type="common">Silk moth</name>
    <dbReference type="NCBI Taxonomy" id="7091"/>
    <lineage>
        <taxon>Eukaryota</taxon>
        <taxon>Metazoa</taxon>
        <taxon>Ecdysozoa</taxon>
        <taxon>Arthropoda</taxon>
        <taxon>Hexapoda</taxon>
        <taxon>Insecta</taxon>
        <taxon>Pterygota</taxon>
        <taxon>Neoptera</taxon>
        <taxon>Endopterygota</taxon>
        <taxon>Lepidoptera</taxon>
        <taxon>Glossata</taxon>
        <taxon>Ditrysia</taxon>
        <taxon>Bombycoidea</taxon>
        <taxon>Bombycidae</taxon>
        <taxon>Bombycinae</taxon>
        <taxon>Bombyx</taxon>
    </lineage>
</organism>
<evidence type="ECO:0000313" key="2">
    <source>
        <dbReference type="Proteomes" id="UP000005204"/>
    </source>
</evidence>
<reference evidence="1" key="2">
    <citation type="submission" date="2022-06" db="UniProtKB">
        <authorList>
            <consortium name="EnsemblMetazoa"/>
        </authorList>
    </citation>
    <scope>IDENTIFICATION</scope>
    <source>
        <strain evidence="1">p50T (Dazao)</strain>
    </source>
</reference>
<dbReference type="EnsemblMetazoa" id="XM_021350591.2">
    <property type="protein sequence ID" value="XP_021206266.2"/>
    <property type="gene ID" value="LOC101735408"/>
</dbReference>
<dbReference type="PANTHER" id="PTHR16071:SF2">
    <property type="entry name" value="FIGNL1-INTERACTING REGULATOR OF RECOMBINATION AND MITOSIS"/>
    <property type="match status" value="1"/>
</dbReference>
<name>A0A8R2HRU8_BOMMO</name>
<proteinExistence type="predicted"/>
<protein>
    <submittedName>
        <fullName evidence="1">Uncharacterized protein</fullName>
    </submittedName>
</protein>
<dbReference type="Proteomes" id="UP000005204">
    <property type="component" value="Unassembled WGS sequence"/>
</dbReference>
<dbReference type="InterPro" id="IPR027902">
    <property type="entry name" value="DUF4487"/>
</dbReference>